<comment type="caution">
    <text evidence="2">The sequence shown here is derived from an EMBL/GenBank/DDBJ whole genome shotgun (WGS) entry which is preliminary data.</text>
</comment>
<accession>A0A9W6X0L6</accession>
<gene>
    <name evidence="2" type="ORF">Pfra01_000427400</name>
</gene>
<dbReference type="Proteomes" id="UP001165121">
    <property type="component" value="Unassembled WGS sequence"/>
</dbReference>
<keyword evidence="1" id="KW-0472">Membrane</keyword>
<keyword evidence="1" id="KW-1133">Transmembrane helix</keyword>
<dbReference type="AlphaFoldDB" id="A0A9W6X0L6"/>
<keyword evidence="3" id="KW-1185">Reference proteome</keyword>
<protein>
    <submittedName>
        <fullName evidence="2">Unnamed protein product</fullName>
    </submittedName>
</protein>
<reference evidence="2" key="1">
    <citation type="submission" date="2023-04" db="EMBL/GenBank/DDBJ databases">
        <title>Phytophthora fragariaefolia NBRC 109709.</title>
        <authorList>
            <person name="Ichikawa N."/>
            <person name="Sato H."/>
            <person name="Tonouchi N."/>
        </authorList>
    </citation>
    <scope>NUCLEOTIDE SEQUENCE</scope>
    <source>
        <strain evidence="2">NBRC 109709</strain>
    </source>
</reference>
<evidence type="ECO:0000313" key="2">
    <source>
        <dbReference type="EMBL" id="GMF24810.1"/>
    </source>
</evidence>
<dbReference type="EMBL" id="BSXT01000337">
    <property type="protein sequence ID" value="GMF24810.1"/>
    <property type="molecule type" value="Genomic_DNA"/>
</dbReference>
<evidence type="ECO:0000313" key="3">
    <source>
        <dbReference type="Proteomes" id="UP001165121"/>
    </source>
</evidence>
<name>A0A9W6X0L6_9STRA</name>
<proteinExistence type="predicted"/>
<evidence type="ECO:0000256" key="1">
    <source>
        <dbReference type="SAM" id="Phobius"/>
    </source>
</evidence>
<organism evidence="2 3">
    <name type="scientific">Phytophthora fragariaefolia</name>
    <dbReference type="NCBI Taxonomy" id="1490495"/>
    <lineage>
        <taxon>Eukaryota</taxon>
        <taxon>Sar</taxon>
        <taxon>Stramenopiles</taxon>
        <taxon>Oomycota</taxon>
        <taxon>Peronosporomycetes</taxon>
        <taxon>Peronosporales</taxon>
        <taxon>Peronosporaceae</taxon>
        <taxon>Phytophthora</taxon>
    </lineage>
</organism>
<sequence>MSASVGGYSTLGCTWGISMLILADIVRMPGRRETAHDMTQTTDGIEKYTSRFDNSVSILFYAFDSFSAGIDTVAVWVSHKNPSALHLVDQTVNFCSVDSRTVVTAQRRDGLVSKHAVPVSVSMHV</sequence>
<keyword evidence="1" id="KW-0812">Transmembrane</keyword>
<feature type="transmembrane region" description="Helical" evidence="1">
    <location>
        <begin position="6"/>
        <end position="26"/>
    </location>
</feature>